<dbReference type="InterPro" id="IPR000212">
    <property type="entry name" value="DNA_helicase_UvrD/REP"/>
</dbReference>
<keyword evidence="3 6" id="KW-0347">Helicase</keyword>
<dbReference type="GO" id="GO:0043138">
    <property type="term" value="F:3'-5' DNA helicase activity"/>
    <property type="evidence" value="ECO:0007669"/>
    <property type="project" value="TreeGrafter"/>
</dbReference>
<dbReference type="EMBL" id="MT141486">
    <property type="protein sequence ID" value="QJA62973.1"/>
    <property type="molecule type" value="Genomic_DNA"/>
</dbReference>
<dbReference type="InterPro" id="IPR014016">
    <property type="entry name" value="UvrD-like_ATP-bd"/>
</dbReference>
<sequence>MGLSGNIVAESNIRKFNEAHPEFALDIGKTGNDDDDTLWKDTRHAEKLFTEMQINRNRMIPEDRWMPDVRSIWKAWKNWMEDNKFIDFTSMLERVLEYKMCPDIDILFVDEAQDLTPLQLAIVEKWSEKVNQTVFAGDSDQGIYKFAGTVPEAFINLKHDWSHHLDQSYRVPAAVREYSRKIITLCKNRDDTDYKPVSKDMAEYKGKGQVYRCFSPDMSLPGTHMILCRCKYQLKRWMAVLEQNNILWHNPYRPEDLSWNPTLTSSWTAAQTYCDLMAGREVSPERFVKMVEKLKPGFYKRGSKKQIKERMWTKSDKIDIFNLIMMGFNADFVERTHAVADVLSLTDRVARLLPRSSNLDEMAAFFSGKKTCIVGTVHSVKGGEAEHVWLDTSLPPIIWREIRQYPEAFYDECRVAYVAATRAKQTLGLVSTNNWSPVLSQVI</sequence>
<evidence type="ECO:0000256" key="3">
    <source>
        <dbReference type="ARBA" id="ARBA00022806"/>
    </source>
</evidence>
<accession>A0A6M3IZJ1</accession>
<dbReference type="InterPro" id="IPR027417">
    <property type="entry name" value="P-loop_NTPase"/>
</dbReference>
<dbReference type="Gene3D" id="3.40.50.300">
    <property type="entry name" value="P-loop containing nucleotide triphosphate hydrolases"/>
    <property type="match status" value="2"/>
</dbReference>
<dbReference type="GO" id="GO:0016787">
    <property type="term" value="F:hydrolase activity"/>
    <property type="evidence" value="ECO:0007669"/>
    <property type="project" value="UniProtKB-KW"/>
</dbReference>
<evidence type="ECO:0000313" key="7">
    <source>
        <dbReference type="EMBL" id="QJA72774.1"/>
    </source>
</evidence>
<dbReference type="GO" id="GO:0005524">
    <property type="term" value="F:ATP binding"/>
    <property type="evidence" value="ECO:0007669"/>
    <property type="project" value="UniProtKB-KW"/>
</dbReference>
<dbReference type="EMBL" id="MT141977">
    <property type="protein sequence ID" value="QJA72774.1"/>
    <property type="molecule type" value="Genomic_DNA"/>
</dbReference>
<dbReference type="GO" id="GO:0003677">
    <property type="term" value="F:DNA binding"/>
    <property type="evidence" value="ECO:0007669"/>
    <property type="project" value="InterPro"/>
</dbReference>
<evidence type="ECO:0000313" key="6">
    <source>
        <dbReference type="EMBL" id="QJA62973.1"/>
    </source>
</evidence>
<evidence type="ECO:0000259" key="5">
    <source>
        <dbReference type="Pfam" id="PF00580"/>
    </source>
</evidence>
<evidence type="ECO:0000256" key="1">
    <source>
        <dbReference type="ARBA" id="ARBA00022741"/>
    </source>
</evidence>
<feature type="domain" description="UvrD-like helicase ATP-binding" evidence="5">
    <location>
        <begin position="62"/>
        <end position="160"/>
    </location>
</feature>
<keyword evidence="4" id="KW-0067">ATP-binding</keyword>
<keyword evidence="1" id="KW-0547">Nucleotide-binding</keyword>
<evidence type="ECO:0000256" key="2">
    <source>
        <dbReference type="ARBA" id="ARBA00022801"/>
    </source>
</evidence>
<protein>
    <submittedName>
        <fullName evidence="6">Putative helicase</fullName>
    </submittedName>
</protein>
<dbReference type="PANTHER" id="PTHR11070:SF2">
    <property type="entry name" value="ATP-DEPENDENT DNA HELICASE SRS2"/>
    <property type="match status" value="1"/>
</dbReference>
<dbReference type="GO" id="GO:0000725">
    <property type="term" value="P:recombinational repair"/>
    <property type="evidence" value="ECO:0007669"/>
    <property type="project" value="TreeGrafter"/>
</dbReference>
<organism evidence="6">
    <name type="scientific">viral metagenome</name>
    <dbReference type="NCBI Taxonomy" id="1070528"/>
    <lineage>
        <taxon>unclassified sequences</taxon>
        <taxon>metagenomes</taxon>
        <taxon>organismal metagenomes</taxon>
    </lineage>
</organism>
<dbReference type="AlphaFoldDB" id="A0A6M3IZJ1"/>
<keyword evidence="2" id="KW-0378">Hydrolase</keyword>
<proteinExistence type="predicted"/>
<gene>
    <name evidence="7" type="ORF">MM415A02614_0008</name>
    <name evidence="6" type="ORF">MM415B00683_0043</name>
</gene>
<dbReference type="SUPFAM" id="SSF52540">
    <property type="entry name" value="P-loop containing nucleoside triphosphate hydrolases"/>
    <property type="match status" value="1"/>
</dbReference>
<name>A0A6M3IZJ1_9ZZZZ</name>
<evidence type="ECO:0000256" key="4">
    <source>
        <dbReference type="ARBA" id="ARBA00022840"/>
    </source>
</evidence>
<reference evidence="6" key="1">
    <citation type="submission" date="2020-03" db="EMBL/GenBank/DDBJ databases">
        <title>The deep terrestrial virosphere.</title>
        <authorList>
            <person name="Holmfeldt K."/>
            <person name="Nilsson E."/>
            <person name="Simone D."/>
            <person name="Lopez-Fernandez M."/>
            <person name="Wu X."/>
            <person name="de Brujin I."/>
            <person name="Lundin D."/>
            <person name="Andersson A."/>
            <person name="Bertilsson S."/>
            <person name="Dopson M."/>
        </authorList>
    </citation>
    <scope>NUCLEOTIDE SEQUENCE</scope>
    <source>
        <strain evidence="7">MM415A02614</strain>
        <strain evidence="6">MM415B00683</strain>
    </source>
</reference>
<dbReference type="Pfam" id="PF00580">
    <property type="entry name" value="UvrD-helicase"/>
    <property type="match status" value="1"/>
</dbReference>
<dbReference type="PANTHER" id="PTHR11070">
    <property type="entry name" value="UVRD / RECB / PCRA DNA HELICASE FAMILY MEMBER"/>
    <property type="match status" value="1"/>
</dbReference>